<feature type="domain" description="Enoyl-CoA hydratase/isomerase" evidence="4">
    <location>
        <begin position="44"/>
        <end position="210"/>
    </location>
</feature>
<name>G4CVG2_9ACTN</name>
<dbReference type="PANTHER" id="PTHR43176">
    <property type="entry name" value="3-HYDROXYISOBUTYRYL-COA HYDROLASE-RELATED"/>
    <property type="match status" value="1"/>
</dbReference>
<dbReference type="GO" id="GO:0016829">
    <property type="term" value="F:lyase activity"/>
    <property type="evidence" value="ECO:0007669"/>
    <property type="project" value="UniProtKB-KW"/>
</dbReference>
<dbReference type="InterPro" id="IPR032259">
    <property type="entry name" value="HIBYL-CoA-H"/>
</dbReference>
<dbReference type="PATRIC" id="fig|997355.3.peg.514"/>
<dbReference type="GO" id="GO:0016853">
    <property type="term" value="F:isomerase activity"/>
    <property type="evidence" value="ECO:0007669"/>
    <property type="project" value="UniProtKB-KW"/>
</dbReference>
<dbReference type="AlphaFoldDB" id="G4CVG2"/>
<dbReference type="PANTHER" id="PTHR43176:SF3">
    <property type="entry name" value="3-HYDROXYISOBUTYRYL-COA HYDROLASE, MITOCHONDRIAL"/>
    <property type="match status" value="1"/>
</dbReference>
<dbReference type="GO" id="GO:0003860">
    <property type="term" value="F:3-hydroxyisobutyryl-CoA hydrolase activity"/>
    <property type="evidence" value="ECO:0007669"/>
    <property type="project" value="UniProtKB-EC"/>
</dbReference>
<evidence type="ECO:0000313" key="5">
    <source>
        <dbReference type="EMBL" id="EGY78950.1"/>
    </source>
</evidence>
<evidence type="ECO:0000256" key="1">
    <source>
        <dbReference type="ARBA" id="ARBA00001709"/>
    </source>
</evidence>
<evidence type="ECO:0000256" key="3">
    <source>
        <dbReference type="ARBA" id="ARBA00022801"/>
    </source>
</evidence>
<keyword evidence="5" id="KW-0413">Isomerase</keyword>
<accession>G4CVG2</accession>
<evidence type="ECO:0000259" key="4">
    <source>
        <dbReference type="Pfam" id="PF16113"/>
    </source>
</evidence>
<dbReference type="InterPro" id="IPR029045">
    <property type="entry name" value="ClpP/crotonase-like_dom_sf"/>
</dbReference>
<organism evidence="5 6">
    <name type="scientific">Cutibacterium avidum ATCC 25577</name>
    <dbReference type="NCBI Taxonomy" id="997355"/>
    <lineage>
        <taxon>Bacteria</taxon>
        <taxon>Bacillati</taxon>
        <taxon>Actinomycetota</taxon>
        <taxon>Actinomycetes</taxon>
        <taxon>Propionibacteriales</taxon>
        <taxon>Propionibacteriaceae</taxon>
        <taxon>Cutibacterium</taxon>
    </lineage>
</organism>
<protein>
    <recommendedName>
        <fullName evidence="2">3-hydroxyisobutyryl-CoA hydrolase</fullName>
        <ecNumber evidence="2">3.1.2.4</ecNumber>
    </recommendedName>
</protein>
<dbReference type="Pfam" id="PF16113">
    <property type="entry name" value="ECH_2"/>
    <property type="match status" value="2"/>
</dbReference>
<comment type="caution">
    <text evidence="5">The sequence shown here is derived from an EMBL/GenBank/DDBJ whole genome shotgun (WGS) entry which is preliminary data.</text>
</comment>
<dbReference type="InterPro" id="IPR045004">
    <property type="entry name" value="ECH_dom"/>
</dbReference>
<evidence type="ECO:0000256" key="2">
    <source>
        <dbReference type="ARBA" id="ARBA00011915"/>
    </source>
</evidence>
<dbReference type="EC" id="3.1.2.4" evidence="2"/>
<gene>
    <name evidence="5" type="ORF">HMPREF9153_0519</name>
</gene>
<feature type="domain" description="Enoyl-CoA hydratase/isomerase" evidence="4">
    <location>
        <begin position="221"/>
        <end position="339"/>
    </location>
</feature>
<dbReference type="CDD" id="cd06558">
    <property type="entry name" value="crotonase-like"/>
    <property type="match status" value="1"/>
</dbReference>
<dbReference type="HOGENOM" id="CLU_009834_22_1_11"/>
<reference evidence="5 6" key="1">
    <citation type="submission" date="2011-06" db="EMBL/GenBank/DDBJ databases">
        <authorList>
            <person name="Muzny D."/>
            <person name="Qin X."/>
            <person name="Deng J."/>
            <person name="Jiang H."/>
            <person name="Liu Y."/>
            <person name="Qu J."/>
            <person name="Song X.-Z."/>
            <person name="Zhang L."/>
            <person name="Thornton R."/>
            <person name="Coyle M."/>
            <person name="Francisco L."/>
            <person name="Jackson L."/>
            <person name="Javaid M."/>
            <person name="Korchina V."/>
            <person name="Kovar C."/>
            <person name="Mata R."/>
            <person name="Mathew T."/>
            <person name="Ngo R."/>
            <person name="Nguyen L."/>
            <person name="Nguyen N."/>
            <person name="Okwuonu G."/>
            <person name="Ongeri F."/>
            <person name="Pham C."/>
            <person name="Simmons D."/>
            <person name="Wilczek-Boney K."/>
            <person name="Hale W."/>
            <person name="Jakkamsetti A."/>
            <person name="Pham P."/>
            <person name="Ruth R."/>
            <person name="San Lucas F."/>
            <person name="Warren J."/>
            <person name="Zhang J."/>
            <person name="Zhao Z."/>
            <person name="Zhou C."/>
            <person name="Zhu D."/>
            <person name="Lee S."/>
            <person name="Bess C."/>
            <person name="Blankenburg K."/>
            <person name="Forbes L."/>
            <person name="Fu Q."/>
            <person name="Gubbala S."/>
            <person name="Hirani K."/>
            <person name="Jayaseelan J.C."/>
            <person name="Lara F."/>
            <person name="Munidasa M."/>
            <person name="Palculict T."/>
            <person name="Patil S."/>
            <person name="Pu L.-L."/>
            <person name="Saada N."/>
            <person name="Tang L."/>
            <person name="Weissenberger G."/>
            <person name="Zhu Y."/>
            <person name="Hemphill L."/>
            <person name="Shang Y."/>
            <person name="Youmans B."/>
            <person name="Ayvaz T."/>
            <person name="Ross M."/>
            <person name="Santibanez J."/>
            <person name="Aqrawi P."/>
            <person name="Gross S."/>
            <person name="Joshi V."/>
            <person name="Fowler G."/>
            <person name="Nazareth L."/>
            <person name="Reid J."/>
            <person name="Worley K."/>
            <person name="Petrosino J."/>
            <person name="Highlander S."/>
            <person name="Gibbs R."/>
        </authorList>
    </citation>
    <scope>NUCLEOTIDE SEQUENCE [LARGE SCALE GENOMIC DNA]</scope>
    <source>
        <strain evidence="5 6">ATCC 25577</strain>
    </source>
</reference>
<dbReference type="Proteomes" id="UP000005332">
    <property type="component" value="Unassembled WGS sequence"/>
</dbReference>
<keyword evidence="5" id="KW-0456">Lyase</keyword>
<comment type="catalytic activity">
    <reaction evidence="1">
        <text>3-hydroxy-2-methylpropanoyl-CoA + H2O = 3-hydroxy-2-methylpropanoate + CoA + H(+)</text>
        <dbReference type="Rhea" id="RHEA:20888"/>
        <dbReference type="ChEBI" id="CHEBI:11805"/>
        <dbReference type="ChEBI" id="CHEBI:15377"/>
        <dbReference type="ChEBI" id="CHEBI:15378"/>
        <dbReference type="ChEBI" id="CHEBI:57287"/>
        <dbReference type="ChEBI" id="CHEBI:57340"/>
        <dbReference type="EC" id="3.1.2.4"/>
    </reaction>
</comment>
<sequence>MGAGDMSSPSAKAFVNQLFWVVIRQGGRLEVMDEVKISGTDDVTITLDRPRAINSLSGEMLAAIGKAVEDSPRSIDLSGAGERGYCSGADIRELRSLALEDPEAAGDWLDFEYDVDAAIAAVHSGTAHLHGISMGGGLGLALRLKQVEAREDLVLAMPETGIGLWPDVGVSFELSRAPRYVGRHLAMTGASIDAASALWAGLVDEVVDADGNPADVDPVACQLARDAVWIQECYDTDDPVEVCRRLADRPEEAARKTAGHIATRCPLSVAVALAAVIKAESASGLAEVLETDRALGRSFMRDSDFCEGVRAQLVDKDRNPHWSHESLADVPARRVEEMFDPS</sequence>
<dbReference type="SUPFAM" id="SSF52096">
    <property type="entry name" value="ClpP/crotonase"/>
    <property type="match status" value="1"/>
</dbReference>
<keyword evidence="3" id="KW-0378">Hydrolase</keyword>
<keyword evidence="6" id="KW-1185">Reference proteome</keyword>
<dbReference type="GO" id="GO:0006574">
    <property type="term" value="P:L-valine catabolic process"/>
    <property type="evidence" value="ECO:0007669"/>
    <property type="project" value="TreeGrafter"/>
</dbReference>
<dbReference type="EMBL" id="AGBA01000005">
    <property type="protein sequence ID" value="EGY78950.1"/>
    <property type="molecule type" value="Genomic_DNA"/>
</dbReference>
<dbReference type="Gene3D" id="3.90.226.10">
    <property type="entry name" value="2-enoyl-CoA Hydratase, Chain A, domain 1"/>
    <property type="match status" value="1"/>
</dbReference>
<evidence type="ECO:0000313" key="6">
    <source>
        <dbReference type="Proteomes" id="UP000005332"/>
    </source>
</evidence>
<proteinExistence type="predicted"/>
<dbReference type="GO" id="GO:0005829">
    <property type="term" value="C:cytosol"/>
    <property type="evidence" value="ECO:0007669"/>
    <property type="project" value="TreeGrafter"/>
</dbReference>